<organism evidence="9 10">
    <name type="scientific">Drosophila yakuba</name>
    <name type="common">Fruit fly</name>
    <dbReference type="NCBI Taxonomy" id="7245"/>
    <lineage>
        <taxon>Eukaryota</taxon>
        <taxon>Metazoa</taxon>
        <taxon>Ecdysozoa</taxon>
        <taxon>Arthropoda</taxon>
        <taxon>Hexapoda</taxon>
        <taxon>Insecta</taxon>
        <taxon>Pterygota</taxon>
        <taxon>Neoptera</taxon>
        <taxon>Endopterygota</taxon>
        <taxon>Diptera</taxon>
        <taxon>Brachycera</taxon>
        <taxon>Muscomorpha</taxon>
        <taxon>Ephydroidea</taxon>
        <taxon>Drosophilidae</taxon>
        <taxon>Drosophila</taxon>
        <taxon>Sophophora</taxon>
    </lineage>
</organism>
<evidence type="ECO:0008006" key="11">
    <source>
        <dbReference type="Google" id="ProtNLM"/>
    </source>
</evidence>
<evidence type="ECO:0000256" key="6">
    <source>
        <dbReference type="SAM" id="SignalP"/>
    </source>
</evidence>
<evidence type="ECO:0000256" key="1">
    <source>
        <dbReference type="ARBA" id="ARBA00004141"/>
    </source>
</evidence>
<dbReference type="GO" id="GO:0016020">
    <property type="term" value="C:membrane"/>
    <property type="evidence" value="ECO:0007669"/>
    <property type="project" value="UniProtKB-SubCell"/>
</dbReference>
<dbReference type="Gene3D" id="2.70.170.10">
    <property type="entry name" value="Neurotransmitter-gated ion-channel ligand-binding domain"/>
    <property type="match status" value="1"/>
</dbReference>
<dbReference type="eggNOG" id="KOG3645">
    <property type="taxonomic scope" value="Eukaryota"/>
</dbReference>
<feature type="chain" id="PRO_5002820710" description="Neurotransmitter-gated ion-channel ligand-binding domain-containing protein" evidence="6">
    <location>
        <begin position="42"/>
        <end position="444"/>
    </location>
</feature>
<dbReference type="InterPro" id="IPR006202">
    <property type="entry name" value="Neur_chan_lig-bd"/>
</dbReference>
<keyword evidence="10" id="KW-1185">Reference proteome</keyword>
<dbReference type="GO" id="GO:0005230">
    <property type="term" value="F:extracellular ligand-gated monoatomic ion channel activity"/>
    <property type="evidence" value="ECO:0007669"/>
    <property type="project" value="InterPro"/>
</dbReference>
<dbReference type="SUPFAM" id="SSF90112">
    <property type="entry name" value="Neurotransmitter-gated ion-channel transmembrane pore"/>
    <property type="match status" value="1"/>
</dbReference>
<name>B4P2F6_DROYA</name>
<gene>
    <name evidence="9" type="primary">Dyak\GE16891</name>
    <name evidence="9" type="synonym">dyak_GLEANR_1827</name>
    <name evidence="9" type="synonym">GE16891</name>
    <name evidence="9" type="ORF">Dyak_GE16891</name>
</gene>
<dbReference type="Pfam" id="PF02932">
    <property type="entry name" value="Neur_chan_memb"/>
    <property type="match status" value="1"/>
</dbReference>
<proteinExistence type="predicted"/>
<keyword evidence="4 5" id="KW-0472">Membrane</keyword>
<dbReference type="InterPro" id="IPR038050">
    <property type="entry name" value="Neuro_actylchol_rec"/>
</dbReference>
<accession>B4P2F6</accession>
<dbReference type="OrthoDB" id="410315at2759"/>
<dbReference type="Gene3D" id="1.20.58.390">
    <property type="entry name" value="Neurotransmitter-gated ion-channel transmembrane domain"/>
    <property type="match status" value="1"/>
</dbReference>
<keyword evidence="6" id="KW-0732">Signal</keyword>
<evidence type="ECO:0000256" key="3">
    <source>
        <dbReference type="ARBA" id="ARBA00022989"/>
    </source>
</evidence>
<evidence type="ECO:0000256" key="5">
    <source>
        <dbReference type="SAM" id="Phobius"/>
    </source>
</evidence>
<feature type="domain" description="Neurotransmitter-gated ion-channel ligand-binding" evidence="7">
    <location>
        <begin position="55"/>
        <end position="248"/>
    </location>
</feature>
<dbReference type="InterPro" id="IPR036719">
    <property type="entry name" value="Neuro-gated_channel_TM_sf"/>
</dbReference>
<dbReference type="Proteomes" id="UP000002282">
    <property type="component" value="Chromosome 2L"/>
</dbReference>
<dbReference type="InterPro" id="IPR036734">
    <property type="entry name" value="Neur_chan_lig-bd_sf"/>
</dbReference>
<feature type="transmembrane region" description="Helical" evidence="5">
    <location>
        <begin position="252"/>
        <end position="274"/>
    </location>
</feature>
<keyword evidence="3 5" id="KW-1133">Transmembrane helix</keyword>
<evidence type="ECO:0000256" key="2">
    <source>
        <dbReference type="ARBA" id="ARBA00022692"/>
    </source>
</evidence>
<dbReference type="GO" id="GO:0004888">
    <property type="term" value="F:transmembrane signaling receptor activity"/>
    <property type="evidence" value="ECO:0007669"/>
    <property type="project" value="InterPro"/>
</dbReference>
<evidence type="ECO:0000259" key="8">
    <source>
        <dbReference type="Pfam" id="PF02932"/>
    </source>
</evidence>
<feature type="transmembrane region" description="Helical" evidence="5">
    <location>
        <begin position="283"/>
        <end position="301"/>
    </location>
</feature>
<evidence type="ECO:0000313" key="10">
    <source>
        <dbReference type="Proteomes" id="UP000002282"/>
    </source>
</evidence>
<dbReference type="InterPro" id="IPR006029">
    <property type="entry name" value="Neurotrans-gated_channel_TM"/>
</dbReference>
<dbReference type="CDD" id="cd18989">
    <property type="entry name" value="LGIC_ECD_cation"/>
    <property type="match status" value="1"/>
</dbReference>
<dbReference type="SUPFAM" id="SSF63712">
    <property type="entry name" value="Nicotinic receptor ligand binding domain-like"/>
    <property type="match status" value="1"/>
</dbReference>
<dbReference type="EMBL" id="CM000157">
    <property type="protein sequence ID" value="EDW87152.1"/>
    <property type="molecule type" value="Genomic_DNA"/>
</dbReference>
<dbReference type="InterPro" id="IPR006201">
    <property type="entry name" value="Neur_channel"/>
</dbReference>
<dbReference type="CDD" id="cd19051">
    <property type="entry name" value="LGIC_TM_cation"/>
    <property type="match status" value="1"/>
</dbReference>
<dbReference type="Pfam" id="PF02931">
    <property type="entry name" value="Neur_chan_LBD"/>
    <property type="match status" value="1"/>
</dbReference>
<keyword evidence="2 5" id="KW-0812">Transmembrane</keyword>
<dbReference type="HOGENOM" id="CLU_018074_0_4_1"/>
<dbReference type="PhylomeDB" id="B4P2F6"/>
<feature type="transmembrane region" description="Helical" evidence="5">
    <location>
        <begin position="313"/>
        <end position="339"/>
    </location>
</feature>
<feature type="signal peptide" evidence="6">
    <location>
        <begin position="1"/>
        <end position="41"/>
    </location>
</feature>
<protein>
    <recommendedName>
        <fullName evidence="11">Neurotransmitter-gated ion-channel ligand-binding domain-containing protein</fullName>
    </recommendedName>
</protein>
<dbReference type="FunFam" id="1.20.58.390:FF:000092">
    <property type="entry name" value="Nicotinic acetylcholine receptor subunit alpha10"/>
    <property type="match status" value="1"/>
</dbReference>
<evidence type="ECO:0000256" key="4">
    <source>
        <dbReference type="ARBA" id="ARBA00023136"/>
    </source>
</evidence>
<feature type="transmembrane region" description="Helical" evidence="5">
    <location>
        <begin position="416"/>
        <end position="440"/>
    </location>
</feature>
<dbReference type="KEGG" id="dya:Dyak_GE16891"/>
<dbReference type="SMR" id="B4P2F6"/>
<sequence length="444" mass="49511">MTTTTTPKIKSPVSGPGLPRLLQMLMGILLMVCTSVPGATSAPDPKISNVKALDRLHAVLFTSYDNDVQPRFQGAPTNVSLGMVVTYIDIDELNGKLTTHCWLNLRWRDEERVWQPSEYDNITEITLRSSEVWTPQITLFNGDEGGLMADTQVTLSHDGHFRRMPPALYTAYCELNMLNWPHDKQSCKLKVGSWGLKVVLPENGTAVGQSLDHDDLVQSPEWEIVDSQAQFVSQDYYGYMEYTLTAQRRSSMYTAVIYTPASCIVILALSAFWLPPHMGGEKIMINGLLIIVIAAFLMYFAQLLPVLSNNTPLVVIFYSTSLLYLSVSTIVEVLVLYLATAKHKRRLPEALRKLLHGNLGTWLLLSHFSTTGESQAEKNKEMDEHLYEDADEQDASSPLGINPAEVPGAKANQFDWALLATAVDRICFLAFSLAFFILAIRCSV</sequence>
<feature type="domain" description="Neurotransmitter-gated ion-channel transmembrane" evidence="8">
    <location>
        <begin position="257"/>
        <end position="385"/>
    </location>
</feature>
<comment type="subcellular location">
    <subcellularLocation>
        <location evidence="1">Membrane</location>
        <topology evidence="1">Multi-pass membrane protein</topology>
    </subcellularLocation>
</comment>
<reference evidence="9 10" key="1">
    <citation type="journal article" date="2007" name="Nature">
        <title>Evolution of genes and genomes on the Drosophila phylogeny.</title>
        <authorList>
            <consortium name="Drosophila 12 Genomes Consortium"/>
            <person name="Clark A.G."/>
            <person name="Eisen M.B."/>
            <person name="Smith D.R."/>
            <person name="Bergman C.M."/>
            <person name="Oliver B."/>
            <person name="Markow T.A."/>
            <person name="Kaufman T.C."/>
            <person name="Kellis M."/>
            <person name="Gelbart W."/>
            <person name="Iyer V.N."/>
            <person name="Pollard D.A."/>
            <person name="Sackton T.B."/>
            <person name="Larracuente A.M."/>
            <person name="Singh N.D."/>
            <person name="Abad J.P."/>
            <person name="Abt D.N."/>
            <person name="Adryan B."/>
            <person name="Aguade M."/>
            <person name="Akashi H."/>
            <person name="Anderson W.W."/>
            <person name="Aquadro C.F."/>
            <person name="Ardell D.H."/>
            <person name="Arguello R."/>
            <person name="Artieri C.G."/>
            <person name="Barbash D.A."/>
            <person name="Barker D."/>
            <person name="Barsanti P."/>
            <person name="Batterham P."/>
            <person name="Batzoglou S."/>
            <person name="Begun D."/>
            <person name="Bhutkar A."/>
            <person name="Blanco E."/>
            <person name="Bosak S.A."/>
            <person name="Bradley R.K."/>
            <person name="Brand A.D."/>
            <person name="Brent M.R."/>
            <person name="Brooks A.N."/>
            <person name="Brown R.H."/>
            <person name="Butlin R.K."/>
            <person name="Caggese C."/>
            <person name="Calvi B.R."/>
            <person name="Bernardo de Carvalho A."/>
            <person name="Caspi A."/>
            <person name="Castrezana S."/>
            <person name="Celniker S.E."/>
            <person name="Chang J.L."/>
            <person name="Chapple C."/>
            <person name="Chatterji S."/>
            <person name="Chinwalla A."/>
            <person name="Civetta A."/>
            <person name="Clifton S.W."/>
            <person name="Comeron J.M."/>
            <person name="Costello J.C."/>
            <person name="Coyne J.A."/>
            <person name="Daub J."/>
            <person name="David R.G."/>
            <person name="Delcher A.L."/>
            <person name="Delehaunty K."/>
            <person name="Do C.B."/>
            <person name="Ebling H."/>
            <person name="Edwards K."/>
            <person name="Eickbush T."/>
            <person name="Evans J.D."/>
            <person name="Filipski A."/>
            <person name="Findeiss S."/>
            <person name="Freyhult E."/>
            <person name="Fulton L."/>
            <person name="Fulton R."/>
            <person name="Garcia A.C."/>
            <person name="Gardiner A."/>
            <person name="Garfield D.A."/>
            <person name="Garvin B.E."/>
            <person name="Gibson G."/>
            <person name="Gilbert D."/>
            <person name="Gnerre S."/>
            <person name="Godfrey J."/>
            <person name="Good R."/>
            <person name="Gotea V."/>
            <person name="Gravely B."/>
            <person name="Greenberg A.J."/>
            <person name="Griffiths-Jones S."/>
            <person name="Gross S."/>
            <person name="Guigo R."/>
            <person name="Gustafson E.A."/>
            <person name="Haerty W."/>
            <person name="Hahn M.W."/>
            <person name="Halligan D.L."/>
            <person name="Halpern A.L."/>
            <person name="Halter G.M."/>
            <person name="Han M.V."/>
            <person name="Heger A."/>
            <person name="Hillier L."/>
            <person name="Hinrichs A.S."/>
            <person name="Holmes I."/>
            <person name="Hoskins R.A."/>
            <person name="Hubisz M.J."/>
            <person name="Hultmark D."/>
            <person name="Huntley M.A."/>
            <person name="Jaffe D.B."/>
            <person name="Jagadeeshan S."/>
            <person name="Jeck W.R."/>
            <person name="Johnson J."/>
            <person name="Jones C.D."/>
            <person name="Jordan W.C."/>
            <person name="Karpen G.H."/>
            <person name="Kataoka E."/>
            <person name="Keightley P.D."/>
            <person name="Kheradpour P."/>
            <person name="Kirkness E.F."/>
            <person name="Koerich L.B."/>
            <person name="Kristiansen K."/>
            <person name="Kudrna D."/>
            <person name="Kulathinal R.J."/>
            <person name="Kumar S."/>
            <person name="Kwok R."/>
            <person name="Lander E."/>
            <person name="Langley C.H."/>
            <person name="Lapoint R."/>
            <person name="Lazzaro B.P."/>
            <person name="Lee S.J."/>
            <person name="Levesque L."/>
            <person name="Li R."/>
            <person name="Lin C.F."/>
            <person name="Lin M.F."/>
            <person name="Lindblad-Toh K."/>
            <person name="Llopart A."/>
            <person name="Long M."/>
            <person name="Low L."/>
            <person name="Lozovsky E."/>
            <person name="Lu J."/>
            <person name="Luo M."/>
            <person name="Machado C.A."/>
            <person name="Makalowski W."/>
            <person name="Marzo M."/>
            <person name="Matsuda M."/>
            <person name="Matzkin L."/>
            <person name="McAllister B."/>
            <person name="McBride C.S."/>
            <person name="McKernan B."/>
            <person name="McKernan K."/>
            <person name="Mendez-Lago M."/>
            <person name="Minx P."/>
            <person name="Mollenhauer M.U."/>
            <person name="Montooth K."/>
            <person name="Mount S.M."/>
            <person name="Mu X."/>
            <person name="Myers E."/>
            <person name="Negre B."/>
            <person name="Newfeld S."/>
            <person name="Nielsen R."/>
            <person name="Noor M.A."/>
            <person name="O'Grady P."/>
            <person name="Pachter L."/>
            <person name="Papaceit M."/>
            <person name="Parisi M.J."/>
            <person name="Parisi M."/>
            <person name="Parts L."/>
            <person name="Pedersen J.S."/>
            <person name="Pesole G."/>
            <person name="Phillippy A.M."/>
            <person name="Ponting C.P."/>
            <person name="Pop M."/>
            <person name="Porcelli D."/>
            <person name="Powell J.R."/>
            <person name="Prohaska S."/>
            <person name="Pruitt K."/>
            <person name="Puig M."/>
            <person name="Quesneville H."/>
            <person name="Ram K.R."/>
            <person name="Rand D."/>
            <person name="Rasmussen M.D."/>
            <person name="Reed L.K."/>
            <person name="Reenan R."/>
            <person name="Reily A."/>
            <person name="Remington K.A."/>
            <person name="Rieger T.T."/>
            <person name="Ritchie M.G."/>
            <person name="Robin C."/>
            <person name="Rogers Y.H."/>
            <person name="Rohde C."/>
            <person name="Rozas J."/>
            <person name="Rubenfield M.J."/>
            <person name="Ruiz A."/>
            <person name="Russo S."/>
            <person name="Salzberg S.L."/>
            <person name="Sanchez-Gracia A."/>
            <person name="Saranga D.J."/>
            <person name="Sato H."/>
            <person name="Schaeffer S.W."/>
            <person name="Schatz M.C."/>
            <person name="Schlenke T."/>
            <person name="Schwartz R."/>
            <person name="Segarra C."/>
            <person name="Singh R.S."/>
            <person name="Sirot L."/>
            <person name="Sirota M."/>
            <person name="Sisneros N.B."/>
            <person name="Smith C.D."/>
            <person name="Smith T.F."/>
            <person name="Spieth J."/>
            <person name="Stage D.E."/>
            <person name="Stark A."/>
            <person name="Stephan W."/>
            <person name="Strausberg R.L."/>
            <person name="Strempel S."/>
            <person name="Sturgill D."/>
            <person name="Sutton G."/>
            <person name="Sutton G.G."/>
            <person name="Tao W."/>
            <person name="Teichmann S."/>
            <person name="Tobari Y.N."/>
            <person name="Tomimura Y."/>
            <person name="Tsolas J.M."/>
            <person name="Valente V.L."/>
            <person name="Venter E."/>
            <person name="Venter J.C."/>
            <person name="Vicario S."/>
            <person name="Vieira F.G."/>
            <person name="Vilella A.J."/>
            <person name="Villasante A."/>
            <person name="Walenz B."/>
            <person name="Wang J."/>
            <person name="Wasserman M."/>
            <person name="Watts T."/>
            <person name="Wilson D."/>
            <person name="Wilson R.K."/>
            <person name="Wing R.A."/>
            <person name="Wolfner M.F."/>
            <person name="Wong A."/>
            <person name="Wong G.K."/>
            <person name="Wu C.I."/>
            <person name="Wu G."/>
            <person name="Yamamoto D."/>
            <person name="Yang H.P."/>
            <person name="Yang S.P."/>
            <person name="Yorke J.A."/>
            <person name="Yoshida K."/>
            <person name="Zdobnov E."/>
            <person name="Zhang P."/>
            <person name="Zhang Y."/>
            <person name="Zimin A.V."/>
            <person name="Baldwin J."/>
            <person name="Abdouelleil A."/>
            <person name="Abdulkadir J."/>
            <person name="Abebe A."/>
            <person name="Abera B."/>
            <person name="Abreu J."/>
            <person name="Acer S.C."/>
            <person name="Aftuck L."/>
            <person name="Alexander A."/>
            <person name="An P."/>
            <person name="Anderson E."/>
            <person name="Anderson S."/>
            <person name="Arachi H."/>
            <person name="Azer M."/>
            <person name="Bachantsang P."/>
            <person name="Barry A."/>
            <person name="Bayul T."/>
            <person name="Berlin A."/>
            <person name="Bessette D."/>
            <person name="Bloom T."/>
            <person name="Blye J."/>
            <person name="Boguslavskiy L."/>
            <person name="Bonnet C."/>
            <person name="Boukhgalter B."/>
            <person name="Bourzgui I."/>
            <person name="Brown A."/>
            <person name="Cahill P."/>
            <person name="Channer S."/>
            <person name="Cheshatsang Y."/>
            <person name="Chuda L."/>
            <person name="Citroen M."/>
            <person name="Collymore A."/>
            <person name="Cooke P."/>
            <person name="Costello M."/>
            <person name="D'Aco K."/>
            <person name="Daza R."/>
            <person name="De Haan G."/>
            <person name="DeGray S."/>
            <person name="DeMaso C."/>
            <person name="Dhargay N."/>
            <person name="Dooley K."/>
            <person name="Dooley E."/>
            <person name="Doricent M."/>
            <person name="Dorje P."/>
            <person name="Dorjee K."/>
            <person name="Dupes A."/>
            <person name="Elong R."/>
            <person name="Falk J."/>
            <person name="Farina A."/>
            <person name="Faro S."/>
            <person name="Ferguson D."/>
            <person name="Fisher S."/>
            <person name="Foley C.D."/>
            <person name="Franke A."/>
            <person name="Friedrich D."/>
            <person name="Gadbois L."/>
            <person name="Gearin G."/>
            <person name="Gearin C.R."/>
            <person name="Giannoukos G."/>
            <person name="Goode T."/>
            <person name="Graham J."/>
            <person name="Grandbois E."/>
            <person name="Grewal S."/>
            <person name="Gyaltsen K."/>
            <person name="Hafez N."/>
            <person name="Hagos B."/>
            <person name="Hall J."/>
            <person name="Henson C."/>
            <person name="Hollinger A."/>
            <person name="Honan T."/>
            <person name="Huard M.D."/>
            <person name="Hughes L."/>
            <person name="Hurhula B."/>
            <person name="Husby M.E."/>
            <person name="Kamat A."/>
            <person name="Kanga B."/>
            <person name="Kashin S."/>
            <person name="Khazanovich D."/>
            <person name="Kisner P."/>
            <person name="Lance K."/>
            <person name="Lara M."/>
            <person name="Lee W."/>
            <person name="Lennon N."/>
            <person name="Letendre F."/>
            <person name="LeVine R."/>
            <person name="Lipovsky A."/>
            <person name="Liu X."/>
            <person name="Liu J."/>
            <person name="Liu S."/>
            <person name="Lokyitsang T."/>
            <person name="Lokyitsang Y."/>
            <person name="Lubonja R."/>
            <person name="Lui A."/>
            <person name="MacDonald P."/>
            <person name="Magnisalis V."/>
            <person name="Maru K."/>
            <person name="Matthews C."/>
            <person name="McCusker W."/>
            <person name="McDonough S."/>
            <person name="Mehta T."/>
            <person name="Meldrim J."/>
            <person name="Meneus L."/>
            <person name="Mihai O."/>
            <person name="Mihalev A."/>
            <person name="Mihova T."/>
            <person name="Mittelman R."/>
            <person name="Mlenga V."/>
            <person name="Montmayeur A."/>
            <person name="Mulrain L."/>
            <person name="Navidi A."/>
            <person name="Naylor J."/>
            <person name="Negash T."/>
            <person name="Nguyen T."/>
            <person name="Nguyen N."/>
            <person name="Nicol R."/>
            <person name="Norbu C."/>
            <person name="Norbu N."/>
            <person name="Novod N."/>
            <person name="O'Neill B."/>
            <person name="Osman S."/>
            <person name="Markiewicz E."/>
            <person name="Oyono O.L."/>
            <person name="Patti C."/>
            <person name="Phunkhang P."/>
            <person name="Pierre F."/>
            <person name="Priest M."/>
            <person name="Raghuraman S."/>
            <person name="Rege F."/>
            <person name="Reyes R."/>
            <person name="Rise C."/>
            <person name="Rogov P."/>
            <person name="Ross K."/>
            <person name="Ryan E."/>
            <person name="Settipalli S."/>
            <person name="Shea T."/>
            <person name="Sherpa N."/>
            <person name="Shi L."/>
            <person name="Shih D."/>
            <person name="Sparrow T."/>
            <person name="Spaulding J."/>
            <person name="Stalker J."/>
            <person name="Stange-Thomann N."/>
            <person name="Stavropoulos S."/>
            <person name="Stone C."/>
            <person name="Strader C."/>
            <person name="Tesfaye S."/>
            <person name="Thomson T."/>
            <person name="Thoulutsang Y."/>
            <person name="Thoulutsang D."/>
            <person name="Topham K."/>
            <person name="Topping I."/>
            <person name="Tsamla T."/>
            <person name="Vassiliev H."/>
            <person name="Vo A."/>
            <person name="Wangchuk T."/>
            <person name="Wangdi T."/>
            <person name="Weiand M."/>
            <person name="Wilkinson J."/>
            <person name="Wilson A."/>
            <person name="Yadav S."/>
            <person name="Young G."/>
            <person name="Yu Q."/>
            <person name="Zembek L."/>
            <person name="Zhong D."/>
            <person name="Zimmer A."/>
            <person name="Zwirko Z."/>
            <person name="Jaffe D.B."/>
            <person name="Alvarez P."/>
            <person name="Brockman W."/>
            <person name="Butler J."/>
            <person name="Chin C."/>
            <person name="Gnerre S."/>
            <person name="Grabherr M."/>
            <person name="Kleber M."/>
            <person name="Mauceli E."/>
            <person name="MacCallum I."/>
        </authorList>
    </citation>
    <scope>NUCLEOTIDE SEQUENCE [LARGE SCALE GENOMIC DNA]</scope>
    <source>
        <strain evidence="10">Tai18E2 / Tucson 14021-0261.01</strain>
    </source>
</reference>
<evidence type="ECO:0000259" key="7">
    <source>
        <dbReference type="Pfam" id="PF02931"/>
    </source>
</evidence>
<reference evidence="9 10" key="2">
    <citation type="journal article" date="2007" name="PLoS Biol.">
        <title>Principles of genome evolution in the Drosophila melanogaster species group.</title>
        <authorList>
            <person name="Ranz J.M."/>
            <person name="Maurin D."/>
            <person name="Chan Y.S."/>
            <person name="von Grotthuss M."/>
            <person name="Hillier L.W."/>
            <person name="Roote J."/>
            <person name="Ashburner M."/>
            <person name="Bergman C.M."/>
        </authorList>
    </citation>
    <scope>NUCLEOTIDE SEQUENCE [LARGE SCALE GENOMIC DNA]</scope>
    <source>
        <strain evidence="10">Tai18E2 / Tucson 14021-0261.01</strain>
    </source>
</reference>
<dbReference type="AlphaFoldDB" id="B4P2F6"/>
<dbReference type="PANTHER" id="PTHR18945">
    <property type="entry name" value="NEUROTRANSMITTER GATED ION CHANNEL"/>
    <property type="match status" value="1"/>
</dbReference>
<dbReference type="OMA" id="VWTPQIT"/>
<evidence type="ECO:0000313" key="9">
    <source>
        <dbReference type="EMBL" id="EDW87152.1"/>
    </source>
</evidence>